<comment type="subcellular location">
    <subcellularLocation>
        <location evidence="1">Membrane</location>
        <topology evidence="1">Multi-pass membrane protein</topology>
    </subcellularLocation>
</comment>
<evidence type="ECO:0000256" key="2">
    <source>
        <dbReference type="ARBA" id="ARBA00009773"/>
    </source>
</evidence>
<evidence type="ECO:0000256" key="4">
    <source>
        <dbReference type="ARBA" id="ARBA00022989"/>
    </source>
</evidence>
<feature type="transmembrane region" description="Helical" evidence="7">
    <location>
        <begin position="217"/>
        <end position="243"/>
    </location>
</feature>
<organism evidence="8 9">
    <name type="scientific">Fulvimarina endophytica</name>
    <dbReference type="NCBI Taxonomy" id="2293836"/>
    <lineage>
        <taxon>Bacteria</taxon>
        <taxon>Pseudomonadati</taxon>
        <taxon>Pseudomonadota</taxon>
        <taxon>Alphaproteobacteria</taxon>
        <taxon>Hyphomicrobiales</taxon>
        <taxon>Aurantimonadaceae</taxon>
        <taxon>Fulvimarina</taxon>
    </lineage>
</organism>
<comment type="similarity">
    <text evidence="2">Belongs to the autoinducer-2 exporter (AI-2E) (TC 2.A.86) family.</text>
</comment>
<proteinExistence type="inferred from homology"/>
<evidence type="ECO:0000313" key="8">
    <source>
        <dbReference type="EMBL" id="RFC62402.1"/>
    </source>
</evidence>
<evidence type="ECO:0000256" key="1">
    <source>
        <dbReference type="ARBA" id="ARBA00004141"/>
    </source>
</evidence>
<dbReference type="GO" id="GO:0016020">
    <property type="term" value="C:membrane"/>
    <property type="evidence" value="ECO:0007669"/>
    <property type="project" value="UniProtKB-SubCell"/>
</dbReference>
<evidence type="ECO:0000256" key="5">
    <source>
        <dbReference type="ARBA" id="ARBA00023136"/>
    </source>
</evidence>
<feature type="transmembrane region" description="Helical" evidence="7">
    <location>
        <begin position="310"/>
        <end position="341"/>
    </location>
</feature>
<feature type="transmembrane region" description="Helical" evidence="7">
    <location>
        <begin position="274"/>
        <end position="290"/>
    </location>
</feature>
<feature type="region of interest" description="Disordered" evidence="6">
    <location>
        <begin position="367"/>
        <end position="391"/>
    </location>
</feature>
<keyword evidence="9" id="KW-1185">Reference proteome</keyword>
<dbReference type="PANTHER" id="PTHR21716:SF64">
    <property type="entry name" value="AI-2 TRANSPORT PROTEIN TQSA"/>
    <property type="match status" value="1"/>
</dbReference>
<reference evidence="8 9" key="1">
    <citation type="submission" date="2018-08" db="EMBL/GenBank/DDBJ databases">
        <title>Fulvimarina sp. 85, whole genome shotgun sequence.</title>
        <authorList>
            <person name="Tuo L."/>
        </authorList>
    </citation>
    <scope>NUCLEOTIDE SEQUENCE [LARGE SCALE GENOMIC DNA]</scope>
    <source>
        <strain evidence="8 9">85</strain>
    </source>
</reference>
<dbReference type="PANTHER" id="PTHR21716">
    <property type="entry name" value="TRANSMEMBRANE PROTEIN"/>
    <property type="match status" value="1"/>
</dbReference>
<feature type="transmembrane region" description="Helical" evidence="7">
    <location>
        <begin position="154"/>
        <end position="175"/>
    </location>
</feature>
<dbReference type="AlphaFoldDB" id="A0A371WZL1"/>
<dbReference type="InterPro" id="IPR002549">
    <property type="entry name" value="AI-2E-like"/>
</dbReference>
<evidence type="ECO:0000313" key="9">
    <source>
        <dbReference type="Proteomes" id="UP000264310"/>
    </source>
</evidence>
<dbReference type="OrthoDB" id="5792512at2"/>
<feature type="transmembrane region" description="Helical" evidence="7">
    <location>
        <begin position="66"/>
        <end position="87"/>
    </location>
</feature>
<keyword evidence="3 7" id="KW-0812">Transmembrane</keyword>
<accession>A0A371WZL1</accession>
<dbReference type="GO" id="GO:0055085">
    <property type="term" value="P:transmembrane transport"/>
    <property type="evidence" value="ECO:0007669"/>
    <property type="project" value="TreeGrafter"/>
</dbReference>
<evidence type="ECO:0000256" key="6">
    <source>
        <dbReference type="SAM" id="MobiDB-lite"/>
    </source>
</evidence>
<protein>
    <submittedName>
        <fullName evidence="8">AI-2E family transporter</fullName>
    </submittedName>
</protein>
<keyword evidence="5 7" id="KW-0472">Membrane</keyword>
<comment type="caution">
    <text evidence="8">The sequence shown here is derived from an EMBL/GenBank/DDBJ whole genome shotgun (WGS) entry which is preliminary data.</text>
</comment>
<feature type="transmembrane region" description="Helical" evidence="7">
    <location>
        <begin position="249"/>
        <end position="267"/>
    </location>
</feature>
<dbReference type="RefSeq" id="WP_116684341.1">
    <property type="nucleotide sequence ID" value="NZ_QURL01000007.1"/>
</dbReference>
<dbReference type="EMBL" id="QURL01000007">
    <property type="protein sequence ID" value="RFC62402.1"/>
    <property type="molecule type" value="Genomic_DNA"/>
</dbReference>
<gene>
    <name evidence="8" type="ORF">DYI37_16375</name>
</gene>
<name>A0A371WZL1_9HYPH</name>
<evidence type="ECO:0000256" key="7">
    <source>
        <dbReference type="SAM" id="Phobius"/>
    </source>
</evidence>
<sequence>MTDRKAVFWRQVYFWVAAAIATIAFVWLFSSILLPFVLGMVLAYLLDPVADWFERRGLSRLMATTLILVIFVVVFVALILIIAPVISSQVVRLTERMPEYLDRLQDLAIAARSGPLAFLFSSEESTLEQDFAQLISDSTSFVTSLVSQVWSSSLAFVNFVSLFVVTPVVAFYMLLDWDRMVRRVDDWLPRQHQTTVRRIARDIDLSVAGFVRGQGSVCLILGTFYAVGLTLVGLNFGLLIGFFAGLISFIPYIGSLLGLVISIGVALVQFWPDWPWVVAVAAVFFIGQFFEGNILQPKLVGASVGLHPVWLMFALFAFGTLFGFVGLLIAVPAAAAVGVLARFALTKYLDSELYHGPALDHYATPAIDAEPSDRTGGGAPATQPPAERRPS</sequence>
<dbReference type="Pfam" id="PF01594">
    <property type="entry name" value="AI-2E_transport"/>
    <property type="match status" value="1"/>
</dbReference>
<feature type="transmembrane region" description="Helical" evidence="7">
    <location>
        <begin position="12"/>
        <end position="45"/>
    </location>
</feature>
<dbReference type="Proteomes" id="UP000264310">
    <property type="component" value="Unassembled WGS sequence"/>
</dbReference>
<evidence type="ECO:0000256" key="3">
    <source>
        <dbReference type="ARBA" id="ARBA00022692"/>
    </source>
</evidence>
<keyword evidence="4 7" id="KW-1133">Transmembrane helix</keyword>